<name>A0A919A9Z7_9ACTN</name>
<feature type="region of interest" description="Disordered" evidence="1">
    <location>
        <begin position="1"/>
        <end position="20"/>
    </location>
</feature>
<comment type="caution">
    <text evidence="2">The sequence shown here is derived from an EMBL/GenBank/DDBJ whole genome shotgun (WGS) entry which is preliminary data.</text>
</comment>
<feature type="compositionally biased region" description="Low complexity" evidence="1">
    <location>
        <begin position="403"/>
        <end position="443"/>
    </location>
</feature>
<evidence type="ECO:0000313" key="3">
    <source>
        <dbReference type="Proteomes" id="UP000608024"/>
    </source>
</evidence>
<reference evidence="2" key="2">
    <citation type="submission" date="2020-09" db="EMBL/GenBank/DDBJ databases">
        <authorList>
            <person name="Sun Q."/>
            <person name="Ohkuma M."/>
        </authorList>
    </citation>
    <scope>NUCLEOTIDE SEQUENCE</scope>
    <source>
        <strain evidence="2">JCM 4784</strain>
    </source>
</reference>
<dbReference type="Proteomes" id="UP000608024">
    <property type="component" value="Unassembled WGS sequence"/>
</dbReference>
<feature type="region of interest" description="Disordered" evidence="1">
    <location>
        <begin position="402"/>
        <end position="449"/>
    </location>
</feature>
<evidence type="ECO:0000313" key="2">
    <source>
        <dbReference type="EMBL" id="GHE93059.1"/>
    </source>
</evidence>
<dbReference type="EMBL" id="BNBT01000186">
    <property type="protein sequence ID" value="GHE93059.1"/>
    <property type="molecule type" value="Genomic_DNA"/>
</dbReference>
<keyword evidence="3" id="KW-1185">Reference proteome</keyword>
<accession>A0A919A9Z7</accession>
<gene>
    <name evidence="2" type="ORF">GCM10018785_68820</name>
</gene>
<evidence type="ECO:0000256" key="1">
    <source>
        <dbReference type="SAM" id="MobiDB-lite"/>
    </source>
</evidence>
<protein>
    <submittedName>
        <fullName evidence="2">Uncharacterized protein</fullName>
    </submittedName>
</protein>
<reference evidence="2" key="1">
    <citation type="journal article" date="2014" name="Int. J. Syst. Evol. Microbiol.">
        <title>Complete genome sequence of Corynebacterium casei LMG S-19264T (=DSM 44701T), isolated from a smear-ripened cheese.</title>
        <authorList>
            <consortium name="US DOE Joint Genome Institute (JGI-PGF)"/>
            <person name="Walter F."/>
            <person name="Albersmeier A."/>
            <person name="Kalinowski J."/>
            <person name="Ruckert C."/>
        </authorList>
    </citation>
    <scope>NUCLEOTIDE SEQUENCE</scope>
    <source>
        <strain evidence="2">JCM 4784</strain>
    </source>
</reference>
<proteinExistence type="predicted"/>
<dbReference type="AlphaFoldDB" id="A0A919A9Z7"/>
<organism evidence="2 3">
    <name type="scientific">Streptomyces longispororuber</name>
    <dbReference type="NCBI Taxonomy" id="68230"/>
    <lineage>
        <taxon>Bacteria</taxon>
        <taxon>Bacillati</taxon>
        <taxon>Actinomycetota</taxon>
        <taxon>Actinomycetes</taxon>
        <taxon>Kitasatosporales</taxon>
        <taxon>Streptomycetaceae</taxon>
        <taxon>Streptomyces</taxon>
    </lineage>
</organism>
<feature type="compositionally biased region" description="Basic and acidic residues" evidence="1">
    <location>
        <begin position="9"/>
        <end position="18"/>
    </location>
</feature>
<sequence length="449" mass="46595">MTGGSPVDGTDRPQEGKRFRSRWSGGNRVIRGRAFLRSRRGAVATGTAVALLAGGLGTWATDTWPFDGRDRYCWGAWEEDSGPAVLGDEAFEGEDGHRRTATGTAPTAAEPRGRCVLAVRSTHTFSDGDKGTQDTRVTVTYGPAPKGAADRVEWAVEFLGGRSVPLPEGLPGTVSGSHGLLVLPERCDTRDGRPTAVTLKAEERSPEDVIGSPNLGGADAAVQLLLAAADRGMRAAGCAPAKPLRVTSPLLSLPEREDTSSPSAACRIPGLDVRADLSKEAALRVRDQVGAVTGGLQACSVRIGRSLRLGEREDARVFDALMVREPRLAALLDGVTGTGRPARGWRGTGVLTDDHQAVRARCAGRPTTFLMTGSPARATKRYFVTFTDAVTSRLGCAPVAPRAGAAGAGPSTAASAPESTAEPTAASAAESTAESAAESTAESADGESR</sequence>